<dbReference type="Proteomes" id="UP000184287">
    <property type="component" value="Unassembled WGS sequence"/>
</dbReference>
<proteinExistence type="predicted"/>
<accession>A0A1M4U609</accession>
<evidence type="ECO:0000313" key="1">
    <source>
        <dbReference type="EMBL" id="SHE52115.1"/>
    </source>
</evidence>
<protein>
    <submittedName>
        <fullName evidence="1">Uncharacterized protein</fullName>
    </submittedName>
</protein>
<dbReference type="RefSeq" id="WP_073226828.1">
    <property type="nucleotide sequence ID" value="NZ_FQUQ01000001.1"/>
</dbReference>
<organism evidence="1 2">
    <name type="scientific">Pedobacter caeni</name>
    <dbReference type="NCBI Taxonomy" id="288992"/>
    <lineage>
        <taxon>Bacteria</taxon>
        <taxon>Pseudomonadati</taxon>
        <taxon>Bacteroidota</taxon>
        <taxon>Sphingobacteriia</taxon>
        <taxon>Sphingobacteriales</taxon>
        <taxon>Sphingobacteriaceae</taxon>
        <taxon>Pedobacter</taxon>
    </lineage>
</organism>
<name>A0A1M4U609_9SPHI</name>
<evidence type="ECO:0000313" key="2">
    <source>
        <dbReference type="Proteomes" id="UP000184287"/>
    </source>
</evidence>
<dbReference type="OrthoDB" id="1357119at2"/>
<reference evidence="2" key="1">
    <citation type="submission" date="2016-11" db="EMBL/GenBank/DDBJ databases">
        <authorList>
            <person name="Varghese N."/>
            <person name="Submissions S."/>
        </authorList>
    </citation>
    <scope>NUCLEOTIDE SEQUENCE [LARGE SCALE GENOMIC DNA]</scope>
    <source>
        <strain evidence="2">DSM 16990</strain>
    </source>
</reference>
<sequence>MKEQNDKNKQLEFRKVYLSDMRSVINMYQKTNQDSSTHDQTKKDKTIRLTTDFGLPLSVASKENEVVGFAAVHINASGELIWDSSADDLNIEHQLIEQAKITLYDTFENVQKDHSKLKISIEKLVDWLNTCQ</sequence>
<keyword evidence="2" id="KW-1185">Reference proteome</keyword>
<dbReference type="EMBL" id="FQUQ01000001">
    <property type="protein sequence ID" value="SHE52115.1"/>
    <property type="molecule type" value="Genomic_DNA"/>
</dbReference>
<dbReference type="AlphaFoldDB" id="A0A1M4U609"/>
<gene>
    <name evidence="1" type="ORF">SAMN04488522_101442</name>
</gene>
<dbReference type="STRING" id="288992.SAMN04488522_101442"/>